<dbReference type="GO" id="GO:0005829">
    <property type="term" value="C:cytosol"/>
    <property type="evidence" value="ECO:0007669"/>
    <property type="project" value="TreeGrafter"/>
</dbReference>
<name>A0A366LL57_9ACTN</name>
<gene>
    <name evidence="2" type="ORF">DP939_39670</name>
</gene>
<dbReference type="Gene3D" id="3.30.1330.40">
    <property type="entry name" value="RutC-like"/>
    <property type="match status" value="1"/>
</dbReference>
<dbReference type="Proteomes" id="UP000253303">
    <property type="component" value="Unassembled WGS sequence"/>
</dbReference>
<dbReference type="SUPFAM" id="SSF55298">
    <property type="entry name" value="YjgF-like"/>
    <property type="match status" value="1"/>
</dbReference>
<evidence type="ECO:0000313" key="3">
    <source>
        <dbReference type="Proteomes" id="UP000253303"/>
    </source>
</evidence>
<reference evidence="2 3" key="1">
    <citation type="submission" date="2018-06" db="EMBL/GenBank/DDBJ databases">
        <title>Sphaerisporangium craniellae sp. nov., isolated from a marine sponge in the South China Sea.</title>
        <authorList>
            <person name="Li L."/>
        </authorList>
    </citation>
    <scope>NUCLEOTIDE SEQUENCE [LARGE SCALE GENOMIC DNA]</scope>
    <source>
        <strain evidence="2 3">LHW63015</strain>
    </source>
</reference>
<evidence type="ECO:0000313" key="2">
    <source>
        <dbReference type="EMBL" id="RBQ14557.1"/>
    </source>
</evidence>
<dbReference type="PANTHER" id="PTHR11803">
    <property type="entry name" value="2-IMINOBUTANOATE/2-IMINOPROPANOATE DEAMINASE RIDA"/>
    <property type="match status" value="1"/>
</dbReference>
<dbReference type="EMBL" id="QMEY01000031">
    <property type="protein sequence ID" value="RBQ14557.1"/>
    <property type="molecule type" value="Genomic_DNA"/>
</dbReference>
<organism evidence="2 3">
    <name type="scientific">Spongiactinospora rosea</name>
    <dbReference type="NCBI Taxonomy" id="2248750"/>
    <lineage>
        <taxon>Bacteria</taxon>
        <taxon>Bacillati</taxon>
        <taxon>Actinomycetota</taxon>
        <taxon>Actinomycetes</taxon>
        <taxon>Streptosporangiales</taxon>
        <taxon>Streptosporangiaceae</taxon>
        <taxon>Spongiactinospora</taxon>
    </lineage>
</organism>
<protein>
    <submittedName>
        <fullName evidence="2">RidA family protein</fullName>
    </submittedName>
</protein>
<dbReference type="PANTHER" id="PTHR11803:SF58">
    <property type="entry name" value="PROTEIN HMF1-RELATED"/>
    <property type="match status" value="1"/>
</dbReference>
<dbReference type="InterPro" id="IPR035959">
    <property type="entry name" value="RutC-like_sf"/>
</dbReference>
<keyword evidence="3" id="KW-1185">Reference proteome</keyword>
<sequence length="126" mass="13371">MPKKAISTDKAAPPGGPYSQAVVAGDHVYLAGACPVLPDGTWVRGAFADQARAAFENLARVAEAAGADLTQAVRVGVYLRDFADFAEMNEIYAEYFGHPDPPVRTTLPVALNGFDIEIDAILYTGD</sequence>
<comment type="similarity">
    <text evidence="1">Belongs to the RutC family.</text>
</comment>
<accession>A0A366LL57</accession>
<dbReference type="Pfam" id="PF01042">
    <property type="entry name" value="Ribonuc_L-PSP"/>
    <property type="match status" value="1"/>
</dbReference>
<dbReference type="CDD" id="cd00448">
    <property type="entry name" value="YjgF_YER057c_UK114_family"/>
    <property type="match status" value="1"/>
</dbReference>
<dbReference type="GO" id="GO:0019239">
    <property type="term" value="F:deaminase activity"/>
    <property type="evidence" value="ECO:0007669"/>
    <property type="project" value="TreeGrafter"/>
</dbReference>
<comment type="caution">
    <text evidence="2">The sequence shown here is derived from an EMBL/GenBank/DDBJ whole genome shotgun (WGS) entry which is preliminary data.</text>
</comment>
<evidence type="ECO:0000256" key="1">
    <source>
        <dbReference type="ARBA" id="ARBA00010552"/>
    </source>
</evidence>
<dbReference type="AlphaFoldDB" id="A0A366LL57"/>
<dbReference type="OrthoDB" id="8684161at2"/>
<dbReference type="RefSeq" id="WP_113985994.1">
    <property type="nucleotide sequence ID" value="NZ_QMEY01000031.1"/>
</dbReference>
<proteinExistence type="inferred from homology"/>
<dbReference type="InterPro" id="IPR006175">
    <property type="entry name" value="YjgF/YER057c/UK114"/>
</dbReference>